<dbReference type="Gene3D" id="3.40.630.30">
    <property type="match status" value="1"/>
</dbReference>
<accession>A0A919C6V8</accession>
<dbReference type="EMBL" id="BMVC01000001">
    <property type="protein sequence ID" value="GHC77571.1"/>
    <property type="molecule type" value="Genomic_DNA"/>
</dbReference>
<reference evidence="2" key="1">
    <citation type="journal article" date="2014" name="Int. J. Syst. Evol. Microbiol.">
        <title>Complete genome sequence of Corynebacterium casei LMG S-19264T (=DSM 44701T), isolated from a smear-ripened cheese.</title>
        <authorList>
            <consortium name="US DOE Joint Genome Institute (JGI-PGF)"/>
            <person name="Walter F."/>
            <person name="Albersmeier A."/>
            <person name="Kalinowski J."/>
            <person name="Ruckert C."/>
        </authorList>
    </citation>
    <scope>NUCLEOTIDE SEQUENCE</scope>
    <source>
        <strain evidence="2">JCM 4637</strain>
    </source>
</reference>
<dbReference type="Proteomes" id="UP000638353">
    <property type="component" value="Unassembled WGS sequence"/>
</dbReference>
<proteinExistence type="predicted"/>
<evidence type="ECO:0000259" key="1">
    <source>
        <dbReference type="PROSITE" id="PS51186"/>
    </source>
</evidence>
<dbReference type="InterPro" id="IPR000182">
    <property type="entry name" value="GNAT_dom"/>
</dbReference>
<dbReference type="InterPro" id="IPR016181">
    <property type="entry name" value="Acyl_CoA_acyltransferase"/>
</dbReference>
<gene>
    <name evidence="2" type="ORF">GCM10010334_02150</name>
</gene>
<name>A0A919C6V8_9ACTN</name>
<dbReference type="PANTHER" id="PTHR43441">
    <property type="entry name" value="RIBOSOMAL-PROTEIN-SERINE ACETYLTRANSFERASE"/>
    <property type="match status" value="1"/>
</dbReference>
<protein>
    <submittedName>
        <fullName evidence="2">Acetyltransferase</fullName>
    </submittedName>
</protein>
<evidence type="ECO:0000313" key="2">
    <source>
        <dbReference type="EMBL" id="GHC77571.1"/>
    </source>
</evidence>
<reference evidence="2" key="2">
    <citation type="submission" date="2020-09" db="EMBL/GenBank/DDBJ databases">
        <authorList>
            <person name="Sun Q."/>
            <person name="Ohkuma M."/>
        </authorList>
    </citation>
    <scope>NUCLEOTIDE SEQUENCE</scope>
    <source>
        <strain evidence="2">JCM 4637</strain>
    </source>
</reference>
<dbReference type="InterPro" id="IPR051908">
    <property type="entry name" value="Ribosomal_N-acetyltransferase"/>
</dbReference>
<dbReference type="PANTHER" id="PTHR43441:SF10">
    <property type="entry name" value="ACETYLTRANSFERASE"/>
    <property type="match status" value="1"/>
</dbReference>
<feature type="domain" description="N-acetyltransferase" evidence="1">
    <location>
        <begin position="13"/>
        <end position="184"/>
    </location>
</feature>
<dbReference type="GO" id="GO:1990189">
    <property type="term" value="F:protein N-terminal-serine acetyltransferase activity"/>
    <property type="evidence" value="ECO:0007669"/>
    <property type="project" value="TreeGrafter"/>
</dbReference>
<sequence>MTLTFTELTGFGLRLTAWPESAVPQLVAGMNDPEFLRWDGMNGSSTDEAAALRIIRSRAEGWRSGGFAQFCITDRATGEILGNVGLHQIEHQRRVAGIGYWLLAGARGRGVATRAVELCTRWGFEEVGLHRLELGHAVGNEPSCKVARRAGYAVEGVARGALPAPESGVGAGTGGRVDMHAHARLATDPYPDTA</sequence>
<dbReference type="AlphaFoldDB" id="A0A919C6V8"/>
<dbReference type="PROSITE" id="PS51186">
    <property type="entry name" value="GNAT"/>
    <property type="match status" value="1"/>
</dbReference>
<dbReference type="SUPFAM" id="SSF55729">
    <property type="entry name" value="Acyl-CoA N-acyltransferases (Nat)"/>
    <property type="match status" value="1"/>
</dbReference>
<dbReference type="RefSeq" id="WP_189820747.1">
    <property type="nucleotide sequence ID" value="NZ_BMVC01000001.1"/>
</dbReference>
<dbReference type="Pfam" id="PF13302">
    <property type="entry name" value="Acetyltransf_3"/>
    <property type="match status" value="1"/>
</dbReference>
<evidence type="ECO:0000313" key="3">
    <source>
        <dbReference type="Proteomes" id="UP000638353"/>
    </source>
</evidence>
<dbReference type="GO" id="GO:0005737">
    <property type="term" value="C:cytoplasm"/>
    <property type="evidence" value="ECO:0007669"/>
    <property type="project" value="TreeGrafter"/>
</dbReference>
<organism evidence="2 3">
    <name type="scientific">Streptomyces finlayi</name>
    <dbReference type="NCBI Taxonomy" id="67296"/>
    <lineage>
        <taxon>Bacteria</taxon>
        <taxon>Bacillati</taxon>
        <taxon>Actinomycetota</taxon>
        <taxon>Actinomycetes</taxon>
        <taxon>Kitasatosporales</taxon>
        <taxon>Streptomycetaceae</taxon>
        <taxon>Streptomyces</taxon>
    </lineage>
</organism>
<comment type="caution">
    <text evidence="2">The sequence shown here is derived from an EMBL/GenBank/DDBJ whole genome shotgun (WGS) entry which is preliminary data.</text>
</comment>
<dbReference type="GO" id="GO:0008999">
    <property type="term" value="F:protein-N-terminal-alanine acetyltransferase activity"/>
    <property type="evidence" value="ECO:0007669"/>
    <property type="project" value="TreeGrafter"/>
</dbReference>